<evidence type="ECO:0000313" key="2">
    <source>
        <dbReference type="WBParaSite" id="maker-unitig_30345-snap-gene-0.2-mRNA-1"/>
    </source>
</evidence>
<keyword evidence="1" id="KW-1185">Reference proteome</keyword>
<proteinExistence type="predicted"/>
<dbReference type="AlphaFoldDB" id="A0A1I8FE48"/>
<sequence length="266" mass="29102">MVAPVNGRGEAAARASAELPLVQTAPCAASIDVSPPMPPPLPTAASLYQRLDGSCHQPSMTRSKTLYSLDDAYLIGHEGGGQTGQLHHSERIDPAAQHPDMPFTPSHRLCTLLLCSRCLSGSSTGFLLLKEASSATTDSLTTRAVRRPLWPRPSLKPLNWQLLKPNRQPLKPPPQLLQRILPTNAGCQADDWQPNCDALKARLIGRGYLPPGASDERTARLVRNLMTFIAGAAEWAADDRPKPRSQRENNMSKLTKFIIRYQPSYS</sequence>
<dbReference type="WBParaSite" id="maker-unitig_30345-snap-gene-0.2-mRNA-1">
    <property type="protein sequence ID" value="maker-unitig_30345-snap-gene-0.2-mRNA-1"/>
    <property type="gene ID" value="maker-unitig_30345-snap-gene-0.2"/>
</dbReference>
<reference evidence="2" key="1">
    <citation type="submission" date="2016-11" db="UniProtKB">
        <authorList>
            <consortium name="WormBaseParasite"/>
        </authorList>
    </citation>
    <scope>IDENTIFICATION</scope>
</reference>
<dbReference type="Proteomes" id="UP000095280">
    <property type="component" value="Unplaced"/>
</dbReference>
<accession>A0A1I8FE48</accession>
<evidence type="ECO:0000313" key="1">
    <source>
        <dbReference type="Proteomes" id="UP000095280"/>
    </source>
</evidence>
<protein>
    <submittedName>
        <fullName evidence="2">Uncharacterized protein</fullName>
    </submittedName>
</protein>
<name>A0A1I8FE48_9PLAT</name>
<organism evidence="1 2">
    <name type="scientific">Macrostomum lignano</name>
    <dbReference type="NCBI Taxonomy" id="282301"/>
    <lineage>
        <taxon>Eukaryota</taxon>
        <taxon>Metazoa</taxon>
        <taxon>Spiralia</taxon>
        <taxon>Lophotrochozoa</taxon>
        <taxon>Platyhelminthes</taxon>
        <taxon>Rhabditophora</taxon>
        <taxon>Macrostomorpha</taxon>
        <taxon>Macrostomida</taxon>
        <taxon>Macrostomidae</taxon>
        <taxon>Macrostomum</taxon>
    </lineage>
</organism>